<reference evidence="18" key="2">
    <citation type="journal article" date="2021" name="Microbiome">
        <title>Successional dynamics and alternative stable states in a saline activated sludge microbial community over 9 years.</title>
        <authorList>
            <person name="Wang Y."/>
            <person name="Ye J."/>
            <person name="Ju F."/>
            <person name="Liu L."/>
            <person name="Boyd J.A."/>
            <person name="Deng Y."/>
            <person name="Parks D.H."/>
            <person name="Jiang X."/>
            <person name="Yin X."/>
            <person name="Woodcroft B.J."/>
            <person name="Tyson G.W."/>
            <person name="Hugenholtz P."/>
            <person name="Polz M.F."/>
            <person name="Zhang T."/>
        </authorList>
    </citation>
    <scope>NUCLEOTIDE SEQUENCE</scope>
    <source>
        <strain evidence="18">HKST-UBA10</strain>
    </source>
</reference>
<dbReference type="Gene3D" id="1.10.10.160">
    <property type="match status" value="1"/>
</dbReference>
<keyword evidence="7" id="KW-0269">Exonuclease</keyword>
<evidence type="ECO:0000256" key="2">
    <source>
        <dbReference type="ARBA" id="ARBA00022722"/>
    </source>
</evidence>
<dbReference type="Pfam" id="PF00580">
    <property type="entry name" value="UvrD-helicase"/>
    <property type="match status" value="1"/>
</dbReference>
<feature type="domain" description="UvrD-like helicase ATP-binding" evidence="16">
    <location>
        <begin position="9"/>
        <end position="326"/>
    </location>
</feature>
<dbReference type="InterPro" id="IPR038726">
    <property type="entry name" value="PDDEXK_AddAB-type"/>
</dbReference>
<gene>
    <name evidence="18" type="ORF">KC660_03635</name>
</gene>
<feature type="binding site" evidence="15">
    <location>
        <begin position="30"/>
        <end position="37"/>
    </location>
    <ligand>
        <name>ATP</name>
        <dbReference type="ChEBI" id="CHEBI:30616"/>
    </ligand>
</feature>
<dbReference type="Pfam" id="PF13361">
    <property type="entry name" value="UvrD_C"/>
    <property type="match status" value="1"/>
</dbReference>
<dbReference type="CDD" id="cd17932">
    <property type="entry name" value="DEXQc_UvrD"/>
    <property type="match status" value="1"/>
</dbReference>
<keyword evidence="3 15" id="KW-0547">Nucleotide-binding</keyword>
<evidence type="ECO:0000256" key="1">
    <source>
        <dbReference type="ARBA" id="ARBA00009922"/>
    </source>
</evidence>
<evidence type="ECO:0000256" key="11">
    <source>
        <dbReference type="ARBA" id="ARBA00023235"/>
    </source>
</evidence>
<dbReference type="GO" id="GO:0043138">
    <property type="term" value="F:3'-5' DNA helicase activity"/>
    <property type="evidence" value="ECO:0007669"/>
    <property type="project" value="UniProtKB-EC"/>
</dbReference>
<dbReference type="InterPro" id="IPR011604">
    <property type="entry name" value="PDDEXK-like_dom_sf"/>
</dbReference>
<evidence type="ECO:0000256" key="7">
    <source>
        <dbReference type="ARBA" id="ARBA00022839"/>
    </source>
</evidence>
<evidence type="ECO:0000256" key="3">
    <source>
        <dbReference type="ARBA" id="ARBA00022741"/>
    </source>
</evidence>
<evidence type="ECO:0000256" key="12">
    <source>
        <dbReference type="ARBA" id="ARBA00034617"/>
    </source>
</evidence>
<dbReference type="InterPro" id="IPR014017">
    <property type="entry name" value="DNA_helicase_UvrD-like_C"/>
</dbReference>
<keyword evidence="11" id="KW-0413">Isomerase</keyword>
<evidence type="ECO:0000256" key="8">
    <source>
        <dbReference type="ARBA" id="ARBA00022840"/>
    </source>
</evidence>
<keyword evidence="2" id="KW-0540">Nuclease</keyword>
<keyword evidence="8 15" id="KW-0067">ATP-binding</keyword>
<dbReference type="Gene3D" id="3.90.320.10">
    <property type="match status" value="1"/>
</dbReference>
<dbReference type="Pfam" id="PF12705">
    <property type="entry name" value="PDDEXK_1"/>
    <property type="match status" value="1"/>
</dbReference>
<keyword evidence="6 15" id="KW-0347">Helicase</keyword>
<evidence type="ECO:0000313" key="19">
    <source>
        <dbReference type="Proteomes" id="UP000782843"/>
    </source>
</evidence>
<evidence type="ECO:0000256" key="4">
    <source>
        <dbReference type="ARBA" id="ARBA00022763"/>
    </source>
</evidence>
<dbReference type="Proteomes" id="UP000782843">
    <property type="component" value="Unassembled WGS sequence"/>
</dbReference>
<evidence type="ECO:0000256" key="9">
    <source>
        <dbReference type="ARBA" id="ARBA00023125"/>
    </source>
</evidence>
<dbReference type="InterPro" id="IPR000212">
    <property type="entry name" value="DNA_helicase_UvrD/REP"/>
</dbReference>
<dbReference type="Gene3D" id="3.40.50.300">
    <property type="entry name" value="P-loop containing nucleotide triphosphate hydrolases"/>
    <property type="match status" value="2"/>
</dbReference>
<dbReference type="GO" id="GO:0005524">
    <property type="term" value="F:ATP binding"/>
    <property type="evidence" value="ECO:0007669"/>
    <property type="project" value="UniProtKB-UniRule"/>
</dbReference>
<organism evidence="18 19">
    <name type="scientific">Candidatus Dojkabacteria bacterium</name>
    <dbReference type="NCBI Taxonomy" id="2099670"/>
    <lineage>
        <taxon>Bacteria</taxon>
        <taxon>Candidatus Dojkabacteria</taxon>
    </lineage>
</organism>
<keyword evidence="5 15" id="KW-0378">Hydrolase</keyword>
<comment type="catalytic activity">
    <reaction evidence="12">
        <text>Couples ATP hydrolysis with the unwinding of duplex DNA by translocating in the 3'-5' direction.</text>
        <dbReference type="EC" id="5.6.2.4"/>
    </reaction>
</comment>
<proteinExistence type="inferred from homology"/>
<evidence type="ECO:0000256" key="5">
    <source>
        <dbReference type="ARBA" id="ARBA00022801"/>
    </source>
</evidence>
<dbReference type="SUPFAM" id="SSF52540">
    <property type="entry name" value="P-loop containing nucleoside triphosphate hydrolases"/>
    <property type="match status" value="1"/>
</dbReference>
<dbReference type="GO" id="GO:0000725">
    <property type="term" value="P:recombinational repair"/>
    <property type="evidence" value="ECO:0007669"/>
    <property type="project" value="TreeGrafter"/>
</dbReference>
<dbReference type="Gene3D" id="1.10.486.10">
    <property type="entry name" value="PCRA, domain 4"/>
    <property type="match status" value="1"/>
</dbReference>
<dbReference type="GO" id="GO:0003677">
    <property type="term" value="F:DNA binding"/>
    <property type="evidence" value="ECO:0007669"/>
    <property type="project" value="UniProtKB-KW"/>
</dbReference>
<dbReference type="PANTHER" id="PTHR11070:SF2">
    <property type="entry name" value="ATP-DEPENDENT DNA HELICASE SRS2"/>
    <property type="match status" value="1"/>
</dbReference>
<dbReference type="GO" id="GO:0004527">
    <property type="term" value="F:exonuclease activity"/>
    <property type="evidence" value="ECO:0007669"/>
    <property type="project" value="UniProtKB-KW"/>
</dbReference>
<evidence type="ECO:0000313" key="18">
    <source>
        <dbReference type="EMBL" id="MCA9382471.1"/>
    </source>
</evidence>
<evidence type="ECO:0000256" key="10">
    <source>
        <dbReference type="ARBA" id="ARBA00023204"/>
    </source>
</evidence>
<evidence type="ECO:0000256" key="6">
    <source>
        <dbReference type="ARBA" id="ARBA00022806"/>
    </source>
</evidence>
<dbReference type="PANTHER" id="PTHR11070">
    <property type="entry name" value="UVRD / RECB / PCRA DNA HELICASE FAMILY MEMBER"/>
    <property type="match status" value="1"/>
</dbReference>
<comment type="catalytic activity">
    <reaction evidence="14">
        <text>ATP + H2O = ADP + phosphate + H(+)</text>
        <dbReference type="Rhea" id="RHEA:13065"/>
        <dbReference type="ChEBI" id="CHEBI:15377"/>
        <dbReference type="ChEBI" id="CHEBI:15378"/>
        <dbReference type="ChEBI" id="CHEBI:30616"/>
        <dbReference type="ChEBI" id="CHEBI:43474"/>
        <dbReference type="ChEBI" id="CHEBI:456216"/>
        <dbReference type="EC" id="5.6.2.4"/>
    </reaction>
</comment>
<dbReference type="PROSITE" id="PS51217">
    <property type="entry name" value="UVRD_HELICASE_CTER"/>
    <property type="match status" value="1"/>
</dbReference>
<dbReference type="InterPro" id="IPR014016">
    <property type="entry name" value="UvrD-like_ATP-bd"/>
</dbReference>
<dbReference type="AlphaFoldDB" id="A0A955L4F6"/>
<evidence type="ECO:0000256" key="14">
    <source>
        <dbReference type="ARBA" id="ARBA00048988"/>
    </source>
</evidence>
<evidence type="ECO:0000256" key="13">
    <source>
        <dbReference type="ARBA" id="ARBA00034808"/>
    </source>
</evidence>
<keyword evidence="4" id="KW-0227">DNA damage</keyword>
<dbReference type="EMBL" id="JAGQLG010000144">
    <property type="protein sequence ID" value="MCA9382471.1"/>
    <property type="molecule type" value="Genomic_DNA"/>
</dbReference>
<dbReference type="EC" id="5.6.2.4" evidence="13"/>
<keyword evidence="9" id="KW-0238">DNA-binding</keyword>
<dbReference type="PROSITE" id="PS51198">
    <property type="entry name" value="UVRD_HELICASE_ATP_BIND"/>
    <property type="match status" value="1"/>
</dbReference>
<comment type="similarity">
    <text evidence="1">Belongs to the helicase family. UvrD subfamily.</text>
</comment>
<dbReference type="InterPro" id="IPR027417">
    <property type="entry name" value="P-loop_NTPase"/>
</dbReference>
<comment type="caution">
    <text evidence="18">The sequence shown here is derived from an EMBL/GenBank/DDBJ whole genome shotgun (WGS) entry which is preliminary data.</text>
</comment>
<dbReference type="InterPro" id="IPR013986">
    <property type="entry name" value="DExx_box_DNA_helicase_dom_sf"/>
</dbReference>
<evidence type="ECO:0000259" key="16">
    <source>
        <dbReference type="PROSITE" id="PS51198"/>
    </source>
</evidence>
<keyword evidence="10" id="KW-0234">DNA repair</keyword>
<evidence type="ECO:0000256" key="15">
    <source>
        <dbReference type="PROSITE-ProRule" id="PRU00560"/>
    </source>
</evidence>
<sequence>MTPFDEAYKKLNKSQKEAVDSIDGPVMIIAGPGTGKTTVLTTRIANILKKTDARPSNILALTFTESGVSAMRNKLIDLIGKDAYYVEIGTFHSFTNDIILNFQEKFAFTKEFQSINDIEKIQVYTQIIDELDLEILRPFKSPYYYLNQIMSSISNLKREGIDPKEYERLIKEDELEFNETKKINPKTGKLRGIDQRFADNITKNKELLEIYKAYLLKIEDIGRYDYEDMIMKVLERMKLDEEFRLNLQERYQYILVDEYQDTNSSQNELVFELASYWGEEANIFVVGDDEQAIFRFQGASLENLLTFRKSYPNAKVIILSQNYRSDQHLIDASQKMIANNDERIEKYIDNLDKSFKSASGKAGKKIQVAEFESGLVEGFFIANDIKAKVDKGANLSDIAILVRNNSDSTDLAYIFDKLGIEHNIQAGENVIEAGVIRRLVNLFKLIRDLQGDTEADPILHFNVLNYEFIDVNKYDVLVLSNIANKTRKSFFETVLQLISEVDTNSKVPEQLQLAVKQVEQNKELSKDFKYLEEPEKLVDFYKKLFYWASANETNTFVHFFEIVIKESGYLSWVLKSENEIENLNDLNSFFDQVKELNYSDKTLDLRKFLDDLKIMEENGIRIEKRDLGIERIGVNVITAHKSKGLEFDYVYLYKTVDKKWGNQRDQDKITLPSGLVKTIKPSKESKLEDERRLFYVALTRARREVIVTYSTKYNEVNGERNTLGSIFVKELPKENLQIMDTKAYVHKNLKAIEELILTEETKSSDNISKKEASYIDNLLSFYKLSPTALNNYINCHYKFKLQNLFRVPAAKSATLSFGSAVHYALEAFFNNYKAYEKLPSFDFLYKRYVKGLEKEVLSEKDQKELLKKGKDILQKYYAEYKDEFRVPLYLEFRFGKGFHKATYENMPLSGVIDKFEPVKGEPKTLRVIDYKTGRAKSKNEIQGLTKNTDGGYYRQLLFYKLLTELDTNFNLEVVQGELDFVEGLKKVEINYDEKDFEDFKIDLKKYIQSIKGHEFERTTDYSKCQNCEFKDHCWPDGVPVRLNSENIPA</sequence>
<protein>
    <recommendedName>
        <fullName evidence="13">DNA 3'-5' helicase</fullName>
        <ecNumber evidence="13">5.6.2.4</ecNumber>
    </recommendedName>
</protein>
<evidence type="ECO:0000259" key="17">
    <source>
        <dbReference type="PROSITE" id="PS51217"/>
    </source>
</evidence>
<accession>A0A955L4F6</accession>
<name>A0A955L4F6_9BACT</name>
<reference evidence="18" key="1">
    <citation type="submission" date="2020-04" db="EMBL/GenBank/DDBJ databases">
        <authorList>
            <person name="Zhang T."/>
        </authorList>
    </citation>
    <scope>NUCLEOTIDE SEQUENCE</scope>
    <source>
        <strain evidence="18">HKST-UBA10</strain>
    </source>
</reference>
<feature type="domain" description="UvrD-like helicase C-terminal" evidence="17">
    <location>
        <begin position="327"/>
        <end position="644"/>
    </location>
</feature>